<comment type="similarity">
    <text evidence="1">Belongs to the short-chain dehydrogenases/reductases (SDR) family.</text>
</comment>
<accession>M5B4L9</accession>
<dbReference type="PANTHER" id="PTHR42820:SF1">
    <property type="entry name" value="SHORT-CHAIN DEHYDROGENASE_REDUCTASE FAMILY PROTEIN"/>
    <property type="match status" value="1"/>
</dbReference>
<dbReference type="SUPFAM" id="SSF51735">
    <property type="entry name" value="NAD(P)-binding Rossmann-fold domains"/>
    <property type="match status" value="1"/>
</dbReference>
<dbReference type="Gene3D" id="3.40.50.720">
    <property type="entry name" value="NAD(P)-binding Rossmann-like Domain"/>
    <property type="match status" value="1"/>
</dbReference>
<dbReference type="NCBIfam" id="NF005559">
    <property type="entry name" value="PRK07231.1"/>
    <property type="match status" value="1"/>
</dbReference>
<dbReference type="InterPro" id="IPR002347">
    <property type="entry name" value="SDR_fam"/>
</dbReference>
<dbReference type="FunFam" id="3.40.50.720:FF:000084">
    <property type="entry name" value="Short-chain dehydrogenase reductase"/>
    <property type="match status" value="1"/>
</dbReference>
<keyword evidence="2" id="KW-0614">Plasmid</keyword>
<dbReference type="AlphaFoldDB" id="M5B4L9"/>
<dbReference type="Pfam" id="PF13561">
    <property type="entry name" value="adh_short_C2"/>
    <property type="match status" value="1"/>
</dbReference>
<gene>
    <name evidence="2" type="primary">orf14</name>
</gene>
<dbReference type="InterPro" id="IPR036291">
    <property type="entry name" value="NAD(P)-bd_dom_sf"/>
</dbReference>
<geneLocation type="plasmid" evidence="2">
    <name>CAM</name>
</geneLocation>
<dbReference type="PRINTS" id="PR00081">
    <property type="entry name" value="GDHRDH"/>
</dbReference>
<evidence type="ECO:0000256" key="1">
    <source>
        <dbReference type="ARBA" id="ARBA00006484"/>
    </source>
</evidence>
<organism evidence="2">
    <name type="scientific">Pseudomonas putida</name>
    <name type="common">Arthrobacter siderocapsulatus</name>
    <dbReference type="NCBI Taxonomy" id="303"/>
    <lineage>
        <taxon>Bacteria</taxon>
        <taxon>Pseudomonadati</taxon>
        <taxon>Pseudomonadota</taxon>
        <taxon>Gammaproteobacteria</taxon>
        <taxon>Pseudomonadales</taxon>
        <taxon>Pseudomonadaceae</taxon>
        <taxon>Pseudomonas</taxon>
    </lineage>
</organism>
<sequence length="294" mass="30578">MFRLSGKVAIVTGGARGIGRCIVETFVAEGAKVVVGDINDQAAELESQLGIERVAFKRTDVTSDIEIEALVAFAVERFGCLDIMVNNAGALGDQTALIDLDAEGFSKTVTLLLRSAALGHKYAARQMIAQGQGGSIVSISSIAGIEAGWSSVSYDAAKAAVLHLARSASYELAPKQIRSNVVAPGLILTPIIGTACNVAPEHYAAFTESLEEPYGKLIPLGRAGKPQDIAEAVLFFACDASSHVTGQSIAVDGGLTSMTGFDIGSVVAQALERFNAQIGRAEGGKVGWLPNRNG</sequence>
<reference evidence="2" key="1">
    <citation type="journal article" date="2012" name="Appl. Environ. Microbiol.">
        <title>Cloning, Baeyer-Villiger biooxidations, and structures of the camphor pathway 2-oxo-Delta(3)-4,5,5-trimethylcyclopentenylacetyl-coenzyme A monooxygenase of Pseudomonas putida ATCC 17453.</title>
        <authorList>
            <person name="Leisch H."/>
            <person name="Shi R."/>
            <person name="Grosse S."/>
            <person name="Morley K."/>
            <person name="Bergeron H."/>
            <person name="Cygler M."/>
            <person name="Iwaki H."/>
            <person name="Hasegawa Y."/>
            <person name="Lau P.C.K."/>
        </authorList>
    </citation>
    <scope>NUCLEOTIDE SEQUENCE</scope>
    <source>
        <strain evidence="2">ATCC 17453</strain>
        <plasmid evidence="2">CAM</plasmid>
    </source>
</reference>
<dbReference type="PANTHER" id="PTHR42820">
    <property type="entry name" value="SHORT-CHAIN DEHYDROGENASE REDUCTASE"/>
    <property type="match status" value="1"/>
</dbReference>
<evidence type="ECO:0000313" key="2">
    <source>
        <dbReference type="EMBL" id="BAN13296.1"/>
    </source>
</evidence>
<reference evidence="2" key="2">
    <citation type="journal article" date="2013" name="Appl. Environ. Microbiol.">
        <title>Camphor pathway redux: functional recombinant expression of 2,5- and 3,6-diketocamphane monooxygenases of Pseudomonas putida ATCC 17453 with their cognate flavin reductase catalyzing Baeyer-Villiger reactions.</title>
        <authorList>
            <person name="Iwaki H."/>
            <person name="Grosse S."/>
            <person name="Bergeron H."/>
            <person name="Leisch H."/>
            <person name="Morley K."/>
            <person name="Hasegawa Y."/>
            <person name="Lau P.C.K."/>
        </authorList>
    </citation>
    <scope>NUCLEOTIDE SEQUENCE</scope>
    <source>
        <strain evidence="2">ATCC 17453</strain>
        <plasmid evidence="2">CAM</plasmid>
    </source>
</reference>
<proteinExistence type="inferred from homology"/>
<name>M5B4L9_PSEPU</name>
<dbReference type="EMBL" id="AB771747">
    <property type="protein sequence ID" value="BAN13296.1"/>
    <property type="molecule type" value="Genomic_DNA"/>
</dbReference>
<dbReference type="PRINTS" id="PR00080">
    <property type="entry name" value="SDRFAMILY"/>
</dbReference>
<protein>
    <submittedName>
        <fullName evidence="2">Orf14 protein</fullName>
    </submittedName>
</protein>